<dbReference type="KEGG" id="ccac:CcaHIS019_0305530"/>
<dbReference type="RefSeq" id="XP_060455748.1">
    <property type="nucleotide sequence ID" value="XM_060599013.1"/>
</dbReference>
<dbReference type="EMBL" id="AP028214">
    <property type="protein sequence ID" value="BEI90483.1"/>
    <property type="molecule type" value="Genomic_DNA"/>
</dbReference>
<feature type="region of interest" description="Disordered" evidence="2">
    <location>
        <begin position="333"/>
        <end position="372"/>
    </location>
</feature>
<evidence type="ECO:0000313" key="3">
    <source>
        <dbReference type="EMBL" id="BEI90483.1"/>
    </source>
</evidence>
<proteinExistence type="predicted"/>
<dbReference type="Proteomes" id="UP001233271">
    <property type="component" value="Chromosome 3"/>
</dbReference>
<dbReference type="AlphaFoldDB" id="A0AA48IJ00"/>
<accession>A0AA48IJ00</accession>
<keyword evidence="4" id="KW-1185">Reference proteome</keyword>
<evidence type="ECO:0000313" key="4">
    <source>
        <dbReference type="Proteomes" id="UP001233271"/>
    </source>
</evidence>
<keyword evidence="1" id="KW-0175">Coiled coil</keyword>
<dbReference type="GeneID" id="85494353"/>
<name>A0AA48IJ00_9TREE</name>
<feature type="coiled-coil region" evidence="1">
    <location>
        <begin position="246"/>
        <end position="284"/>
    </location>
</feature>
<protein>
    <submittedName>
        <fullName evidence="3">Uncharacterized protein</fullName>
    </submittedName>
</protein>
<evidence type="ECO:0000256" key="1">
    <source>
        <dbReference type="SAM" id="Coils"/>
    </source>
</evidence>
<evidence type="ECO:0000256" key="2">
    <source>
        <dbReference type="SAM" id="MobiDB-lite"/>
    </source>
</evidence>
<organism evidence="3 4">
    <name type="scientific">Cutaneotrichosporon cavernicola</name>
    <dbReference type="NCBI Taxonomy" id="279322"/>
    <lineage>
        <taxon>Eukaryota</taxon>
        <taxon>Fungi</taxon>
        <taxon>Dikarya</taxon>
        <taxon>Basidiomycota</taxon>
        <taxon>Agaricomycotina</taxon>
        <taxon>Tremellomycetes</taxon>
        <taxon>Trichosporonales</taxon>
        <taxon>Trichosporonaceae</taxon>
        <taxon>Cutaneotrichosporon</taxon>
    </lineage>
</organism>
<sequence length="372" mass="42564">MLKDSVLRQAAPLFHRASSSGPSTPALWRVRLFHSPPDSHHDNAADEPSPHTVWTRSATGMVKDMFTKHRLLKSQDIWRMGTEGTRPVIQATQAIDDEGRIRMKRVSNIREGRRVWVPPPVTPLPHHPFQAMRFLKNNILGGLEAHNLIHKAKVMMPITTAQGILDSERAAMRAYRRKVFEANKMGRDPPTEVPTPRTHMPEYYWALGPTPDVRPTYDESDLQRPVTKEEVEANMDEQGWSRAEQLEKAYHEAKALERDLISARRTVRRAAHKAEREREKEERAQMLAMGLGPKIAQEKRRAAAIKSIENYARETGEDVSDWIKELEEAHLPTDQYPERIGEVVNPTRVDGKLRLTPATPRTNSAKIHKSRR</sequence>
<gene>
    <name evidence="3" type="ORF">CcaverHIS019_0305530</name>
</gene>
<reference evidence="3" key="1">
    <citation type="journal article" date="2023" name="BMC Genomics">
        <title>Chromosome-level genome assemblies of Cutaneotrichosporon spp. (Trichosporonales, Basidiomycota) reveal imbalanced evolution between nucleotide sequences and chromosome synteny.</title>
        <authorList>
            <person name="Kobayashi Y."/>
            <person name="Kayamori A."/>
            <person name="Aoki K."/>
            <person name="Shiwa Y."/>
            <person name="Matsutani M."/>
            <person name="Fujita N."/>
            <person name="Sugita T."/>
            <person name="Iwasaki W."/>
            <person name="Tanaka N."/>
            <person name="Takashima M."/>
        </authorList>
    </citation>
    <scope>NUCLEOTIDE SEQUENCE</scope>
    <source>
        <strain evidence="3">HIS019</strain>
    </source>
</reference>